<evidence type="ECO:0000313" key="2">
    <source>
        <dbReference type="EMBL" id="GMH46669.1"/>
    </source>
</evidence>
<protein>
    <submittedName>
        <fullName evidence="2">Uncharacterized protein</fullName>
    </submittedName>
</protein>
<reference evidence="2" key="1">
    <citation type="submission" date="2022-07" db="EMBL/GenBank/DDBJ databases">
        <title>Genome analysis of Parmales, a sister group of diatoms, reveals the evolutionary specialization of diatoms from phago-mixotrophs to photoautotrophs.</title>
        <authorList>
            <person name="Ban H."/>
            <person name="Sato S."/>
            <person name="Yoshikawa S."/>
            <person name="Kazumasa Y."/>
            <person name="Nakamura Y."/>
            <person name="Ichinomiya M."/>
            <person name="Saitoh K."/>
            <person name="Sato N."/>
            <person name="Blanc-Mathieu R."/>
            <person name="Endo H."/>
            <person name="Kuwata A."/>
            <person name="Ogata H."/>
        </authorList>
    </citation>
    <scope>NUCLEOTIDE SEQUENCE</scope>
</reference>
<gene>
    <name evidence="2" type="ORF">TrRE_jg13343</name>
</gene>
<keyword evidence="3" id="KW-1185">Reference proteome</keyword>
<organism evidence="2 3">
    <name type="scientific">Triparma retinervis</name>
    <dbReference type="NCBI Taxonomy" id="2557542"/>
    <lineage>
        <taxon>Eukaryota</taxon>
        <taxon>Sar</taxon>
        <taxon>Stramenopiles</taxon>
        <taxon>Ochrophyta</taxon>
        <taxon>Bolidophyceae</taxon>
        <taxon>Parmales</taxon>
        <taxon>Triparmaceae</taxon>
        <taxon>Triparma</taxon>
    </lineage>
</organism>
<proteinExistence type="predicted"/>
<keyword evidence="1" id="KW-1133">Transmembrane helix</keyword>
<dbReference type="AlphaFoldDB" id="A0A9W7DKC0"/>
<keyword evidence="1" id="KW-0812">Transmembrane</keyword>
<evidence type="ECO:0000256" key="1">
    <source>
        <dbReference type="SAM" id="Phobius"/>
    </source>
</evidence>
<dbReference type="EMBL" id="BRXZ01000531">
    <property type="protein sequence ID" value="GMH46669.1"/>
    <property type="molecule type" value="Genomic_DNA"/>
</dbReference>
<dbReference type="Proteomes" id="UP001165082">
    <property type="component" value="Unassembled WGS sequence"/>
</dbReference>
<name>A0A9W7DKC0_9STRA</name>
<sequence>MALDFVPDFLTDFGWNDEKVDLFLAIVSLLLFASAICCVMRCLRLSCSDLICVMCFYEICCQPGANDFFPLGGGMIV</sequence>
<accession>A0A9W7DKC0</accession>
<feature type="transmembrane region" description="Helical" evidence="1">
    <location>
        <begin position="20"/>
        <end position="40"/>
    </location>
</feature>
<evidence type="ECO:0000313" key="3">
    <source>
        <dbReference type="Proteomes" id="UP001165082"/>
    </source>
</evidence>
<comment type="caution">
    <text evidence="2">The sequence shown here is derived from an EMBL/GenBank/DDBJ whole genome shotgun (WGS) entry which is preliminary data.</text>
</comment>
<keyword evidence="1" id="KW-0472">Membrane</keyword>